<keyword evidence="4" id="KW-0378">Hydrolase</keyword>
<dbReference type="Pfam" id="PF05577">
    <property type="entry name" value="Peptidase_S28"/>
    <property type="match status" value="1"/>
</dbReference>
<sequence length="466" mass="53276">MKRYHKIILLFIVALVSQSLTFAGPIDFYKQLQLKKKRGNSVSITTKQFYFKQYIDHQNPAKGTYKQRYFIDESYGPKTSSPIFFYICGEGACSKDDLDGAIRYYAKKFHAKLVALEHRYYGKSIPLPTLSSNDLRYLTTDLALADLAHFQKAITQKKHWTGSWVAFGGSYPGSLAAYYRLRFPELVVGALASSAPVMAKEDFFEYDRHVAKVAGPRCLSLMKEVVGEIEESISDKRKFNKIRAKFDAKAIENPLDFVYLVADVAAEAIQYGKRDKFCKLLEHSPTALEGYASYAKELFEELETDAVGFSPQGWMSEDPKDYDSSHVGVRQWYYQSCTEYGYWQNANPNSDQSARSSLINLDYHHEVCKRLFNIDKPANVELINQSFYYPLFDESVSNIYFTNGDQDPWSVLSLIDANGNTNNLNLSYYLIEGASHCVDLSEPNKADSKSLFLARMKMEKLLKEWL</sequence>
<evidence type="ECO:0000256" key="3">
    <source>
        <dbReference type="ARBA" id="ARBA00022729"/>
    </source>
</evidence>
<dbReference type="OrthoDB" id="6189138at2"/>
<dbReference type="SUPFAM" id="SSF53474">
    <property type="entry name" value="alpha/beta-Hydrolases"/>
    <property type="match status" value="1"/>
</dbReference>
<dbReference type="Gene3D" id="1.20.120.980">
    <property type="entry name" value="Serine carboxypeptidase S28, SKS domain"/>
    <property type="match status" value="1"/>
</dbReference>
<name>A0A0W1AAV9_9GAMM</name>
<comment type="caution">
    <text evidence="6">The sequence shown here is derived from an EMBL/GenBank/DDBJ whole genome shotgun (WGS) entry which is preliminary data.</text>
</comment>
<dbReference type="EMBL" id="LNZB01000041">
    <property type="protein sequence ID" value="KTD78457.1"/>
    <property type="molecule type" value="Genomic_DNA"/>
</dbReference>
<dbReference type="Gene3D" id="3.40.50.1820">
    <property type="entry name" value="alpha/beta hydrolase"/>
    <property type="match status" value="1"/>
</dbReference>
<dbReference type="InterPro" id="IPR042269">
    <property type="entry name" value="Ser_carbopepase_S28_SKS"/>
</dbReference>
<gene>
    <name evidence="6" type="ORF">Lwal_1892</name>
</gene>
<keyword evidence="6" id="KW-0121">Carboxypeptidase</keyword>
<dbReference type="RefSeq" id="WP_058480542.1">
    <property type="nucleotide sequence ID" value="NZ_CAAAIQ010000004.1"/>
</dbReference>
<dbReference type="PANTHER" id="PTHR11010">
    <property type="entry name" value="PROTEASE S28 PRO-X CARBOXYPEPTIDASE-RELATED"/>
    <property type="match status" value="1"/>
</dbReference>
<evidence type="ECO:0000256" key="1">
    <source>
        <dbReference type="ARBA" id="ARBA00011079"/>
    </source>
</evidence>
<keyword evidence="3" id="KW-0732">Signal</keyword>
<accession>A0A0W1AAV9</accession>
<dbReference type="GO" id="GO:0004180">
    <property type="term" value="F:carboxypeptidase activity"/>
    <property type="evidence" value="ECO:0007669"/>
    <property type="project" value="UniProtKB-KW"/>
</dbReference>
<evidence type="ECO:0000256" key="5">
    <source>
        <dbReference type="ARBA" id="ARBA00023180"/>
    </source>
</evidence>
<dbReference type="GO" id="GO:0006508">
    <property type="term" value="P:proteolysis"/>
    <property type="evidence" value="ECO:0007669"/>
    <property type="project" value="UniProtKB-KW"/>
</dbReference>
<protein>
    <submittedName>
        <fullName evidence="6">Serine carboxypeptidase</fullName>
    </submittedName>
</protein>
<keyword evidence="2" id="KW-0645">Protease</keyword>
<comment type="similarity">
    <text evidence="1">Belongs to the peptidase S28 family.</text>
</comment>
<proteinExistence type="inferred from homology"/>
<keyword evidence="5" id="KW-0325">Glycoprotein</keyword>
<dbReference type="GO" id="GO:0008239">
    <property type="term" value="F:dipeptidyl-peptidase activity"/>
    <property type="evidence" value="ECO:0007669"/>
    <property type="project" value="TreeGrafter"/>
</dbReference>
<dbReference type="GO" id="GO:0070008">
    <property type="term" value="F:serine-type exopeptidase activity"/>
    <property type="evidence" value="ECO:0007669"/>
    <property type="project" value="InterPro"/>
</dbReference>
<keyword evidence="7" id="KW-1185">Reference proteome</keyword>
<evidence type="ECO:0000256" key="4">
    <source>
        <dbReference type="ARBA" id="ARBA00022801"/>
    </source>
</evidence>
<dbReference type="PATRIC" id="fig|66969.6.peg.2056"/>
<dbReference type="AlphaFoldDB" id="A0A0W1AAV9"/>
<dbReference type="Proteomes" id="UP000054729">
    <property type="component" value="Unassembled WGS sequence"/>
</dbReference>
<evidence type="ECO:0000313" key="7">
    <source>
        <dbReference type="Proteomes" id="UP000054729"/>
    </source>
</evidence>
<evidence type="ECO:0000256" key="2">
    <source>
        <dbReference type="ARBA" id="ARBA00022670"/>
    </source>
</evidence>
<reference evidence="6 7" key="1">
    <citation type="submission" date="2015-11" db="EMBL/GenBank/DDBJ databases">
        <title>Genomic analysis of 38 Legionella species identifies large and diverse effector repertoires.</title>
        <authorList>
            <person name="Burstein D."/>
            <person name="Amaro F."/>
            <person name="Zusman T."/>
            <person name="Lifshitz Z."/>
            <person name="Cohen O."/>
            <person name="Gilbert J.A."/>
            <person name="Pupko T."/>
            <person name="Shuman H.A."/>
            <person name="Segal G."/>
        </authorList>
    </citation>
    <scope>NUCLEOTIDE SEQUENCE [LARGE SCALE GENOMIC DNA]</scope>
    <source>
        <strain evidence="6 7">ATCC 51914</strain>
    </source>
</reference>
<evidence type="ECO:0000313" key="6">
    <source>
        <dbReference type="EMBL" id="KTD78457.1"/>
    </source>
</evidence>
<dbReference type="InterPro" id="IPR029058">
    <property type="entry name" value="AB_hydrolase_fold"/>
</dbReference>
<dbReference type="STRING" id="66969.Lwal_1892"/>
<organism evidence="6 7">
    <name type="scientific">Legionella waltersii</name>
    <dbReference type="NCBI Taxonomy" id="66969"/>
    <lineage>
        <taxon>Bacteria</taxon>
        <taxon>Pseudomonadati</taxon>
        <taxon>Pseudomonadota</taxon>
        <taxon>Gammaproteobacteria</taxon>
        <taxon>Legionellales</taxon>
        <taxon>Legionellaceae</taxon>
        <taxon>Legionella</taxon>
    </lineage>
</organism>
<dbReference type="InterPro" id="IPR008758">
    <property type="entry name" value="Peptidase_S28"/>
</dbReference>
<dbReference type="PANTHER" id="PTHR11010:SF117">
    <property type="entry name" value="SERINE PROTEASE 16"/>
    <property type="match status" value="1"/>
</dbReference>